<keyword evidence="4" id="KW-1185">Reference proteome</keyword>
<evidence type="ECO:0000313" key="3">
    <source>
        <dbReference type="EMBL" id="KAH7347242.1"/>
    </source>
</evidence>
<dbReference type="Proteomes" id="UP000813385">
    <property type="component" value="Unassembled WGS sequence"/>
</dbReference>
<gene>
    <name evidence="3" type="ORF">B0T11DRAFT_359568</name>
</gene>
<dbReference type="EMBL" id="JAGPXD010000007">
    <property type="protein sequence ID" value="KAH7347242.1"/>
    <property type="molecule type" value="Genomic_DNA"/>
</dbReference>
<evidence type="ECO:0000256" key="2">
    <source>
        <dbReference type="SAM" id="SignalP"/>
    </source>
</evidence>
<sequence>MRMQFTWLSLAILFVLATVVSAGGSPPPPPAPEPVKAAPPKKLPGNGIKCDGSRPLNYNDCDFLILKLEAAEKGHVIPECLENGKGYAWAHGNCFISIQNKTPAWGHHCTAPAQVIARIRKTLHKCSPDKSATNNESAKKKGKFHWTEIRISPNKASQQAEAEAKAKPTKL</sequence>
<accession>A0A8K0T3R6</accession>
<evidence type="ECO:0000256" key="1">
    <source>
        <dbReference type="SAM" id="MobiDB-lite"/>
    </source>
</evidence>
<reference evidence="3" key="1">
    <citation type="journal article" date="2021" name="Nat. Commun.">
        <title>Genetic determinants of endophytism in the Arabidopsis root mycobiome.</title>
        <authorList>
            <person name="Mesny F."/>
            <person name="Miyauchi S."/>
            <person name="Thiergart T."/>
            <person name="Pickel B."/>
            <person name="Atanasova L."/>
            <person name="Karlsson M."/>
            <person name="Huettel B."/>
            <person name="Barry K.W."/>
            <person name="Haridas S."/>
            <person name="Chen C."/>
            <person name="Bauer D."/>
            <person name="Andreopoulos W."/>
            <person name="Pangilinan J."/>
            <person name="LaButti K."/>
            <person name="Riley R."/>
            <person name="Lipzen A."/>
            <person name="Clum A."/>
            <person name="Drula E."/>
            <person name="Henrissat B."/>
            <person name="Kohler A."/>
            <person name="Grigoriev I.V."/>
            <person name="Martin F.M."/>
            <person name="Hacquard S."/>
        </authorList>
    </citation>
    <scope>NUCLEOTIDE SEQUENCE</scope>
    <source>
        <strain evidence="3">MPI-CAGE-AT-0016</strain>
    </source>
</reference>
<comment type="caution">
    <text evidence="3">The sequence shown here is derived from an EMBL/GenBank/DDBJ whole genome shotgun (WGS) entry which is preliminary data.</text>
</comment>
<evidence type="ECO:0000313" key="4">
    <source>
        <dbReference type="Proteomes" id="UP000813385"/>
    </source>
</evidence>
<feature type="chain" id="PRO_5035472423" evidence="2">
    <location>
        <begin position="23"/>
        <end position="171"/>
    </location>
</feature>
<proteinExistence type="predicted"/>
<feature type="region of interest" description="Disordered" evidence="1">
    <location>
        <begin position="150"/>
        <end position="171"/>
    </location>
</feature>
<name>A0A8K0T3R6_9PEZI</name>
<organism evidence="3 4">
    <name type="scientific">Plectosphaerella cucumerina</name>
    <dbReference type="NCBI Taxonomy" id="40658"/>
    <lineage>
        <taxon>Eukaryota</taxon>
        <taxon>Fungi</taxon>
        <taxon>Dikarya</taxon>
        <taxon>Ascomycota</taxon>
        <taxon>Pezizomycotina</taxon>
        <taxon>Sordariomycetes</taxon>
        <taxon>Hypocreomycetidae</taxon>
        <taxon>Glomerellales</taxon>
        <taxon>Plectosphaerellaceae</taxon>
        <taxon>Plectosphaerella</taxon>
    </lineage>
</organism>
<protein>
    <submittedName>
        <fullName evidence="3">Uncharacterized protein</fullName>
    </submittedName>
</protein>
<keyword evidence="2" id="KW-0732">Signal</keyword>
<feature type="compositionally biased region" description="Basic and acidic residues" evidence="1">
    <location>
        <begin position="162"/>
        <end position="171"/>
    </location>
</feature>
<dbReference type="AlphaFoldDB" id="A0A8K0T3R6"/>
<feature type="signal peptide" evidence="2">
    <location>
        <begin position="1"/>
        <end position="22"/>
    </location>
</feature>